<proteinExistence type="predicted"/>
<dbReference type="RefSeq" id="WP_112671746.1">
    <property type="nucleotide sequence ID" value="NZ_JACGXG010000010.1"/>
</dbReference>
<dbReference type="PROSITE" id="PS01124">
    <property type="entry name" value="HTH_ARAC_FAMILY_2"/>
    <property type="match status" value="1"/>
</dbReference>
<comment type="caution">
    <text evidence="5">The sequence shown here is derived from an EMBL/GenBank/DDBJ whole genome shotgun (WGS) entry which is preliminary data.</text>
</comment>
<evidence type="ECO:0000313" key="5">
    <source>
        <dbReference type="EMBL" id="MBA8853351.1"/>
    </source>
</evidence>
<protein>
    <submittedName>
        <fullName evidence="5">AraC-like DNA-binding protein</fullName>
    </submittedName>
</protein>
<dbReference type="InterPro" id="IPR050204">
    <property type="entry name" value="AraC_XylS_family_regulators"/>
</dbReference>
<feature type="domain" description="HTH araC/xylS-type" evidence="4">
    <location>
        <begin position="102"/>
        <end position="200"/>
    </location>
</feature>
<organism evidence="5 6">
    <name type="scientific">Brucella intermedia</name>
    <dbReference type="NCBI Taxonomy" id="94625"/>
    <lineage>
        <taxon>Bacteria</taxon>
        <taxon>Pseudomonadati</taxon>
        <taxon>Pseudomonadota</taxon>
        <taxon>Alphaproteobacteria</taxon>
        <taxon>Hyphomicrobiales</taxon>
        <taxon>Brucellaceae</taxon>
        <taxon>Brucella/Ochrobactrum group</taxon>
        <taxon>Brucella</taxon>
    </lineage>
</organism>
<dbReference type="InterPro" id="IPR018060">
    <property type="entry name" value="HTH_AraC"/>
</dbReference>
<evidence type="ECO:0000256" key="1">
    <source>
        <dbReference type="ARBA" id="ARBA00023015"/>
    </source>
</evidence>
<dbReference type="PANTHER" id="PTHR46796:SF6">
    <property type="entry name" value="ARAC SUBFAMILY"/>
    <property type="match status" value="1"/>
</dbReference>
<reference evidence="5 6" key="1">
    <citation type="submission" date="2020-07" db="EMBL/GenBank/DDBJ databases">
        <title>Genomic Encyclopedia of Type Strains, Phase IV (KMG-V): Genome sequencing to study the core and pangenomes of soil and plant-associated prokaryotes.</title>
        <authorList>
            <person name="Whitman W."/>
        </authorList>
    </citation>
    <scope>NUCLEOTIDE SEQUENCE [LARGE SCALE GENOMIC DNA]</scope>
    <source>
        <strain evidence="5 6">RH4WT92</strain>
    </source>
</reference>
<dbReference type="EMBL" id="JACGXG010000010">
    <property type="protein sequence ID" value="MBA8853351.1"/>
    <property type="molecule type" value="Genomic_DNA"/>
</dbReference>
<dbReference type="InterPro" id="IPR009057">
    <property type="entry name" value="Homeodomain-like_sf"/>
</dbReference>
<keyword evidence="6" id="KW-1185">Reference proteome</keyword>
<dbReference type="PANTHER" id="PTHR46796">
    <property type="entry name" value="HTH-TYPE TRANSCRIPTIONAL ACTIVATOR RHAS-RELATED"/>
    <property type="match status" value="1"/>
</dbReference>
<name>A0ABR6AV81_9HYPH</name>
<keyword evidence="1" id="KW-0805">Transcription regulation</keyword>
<keyword evidence="2" id="KW-0238">DNA-binding</keyword>
<dbReference type="Proteomes" id="UP000578622">
    <property type="component" value="Unassembled WGS sequence"/>
</dbReference>
<dbReference type="Pfam" id="PF12833">
    <property type="entry name" value="HTH_18"/>
    <property type="match status" value="1"/>
</dbReference>
<sequence>MTTPNFLFALSPERLQQLAIAEFDNDTIDLELLGPGHVDHGALRLAKMLESEFRRARHSSPNELYLDSLITVFATHLLRSYSPLGQRKIPRRQGGLPPKIMARVTEFIYGHMAEKINLAELATVAGFSPSHFTRAFRQSTGQAPHEFVLSLRLRKVERLATSSDIPLSEVARRTGFSSQSHMTAAMRQYWSITPGELRREGLRG</sequence>
<evidence type="ECO:0000256" key="2">
    <source>
        <dbReference type="ARBA" id="ARBA00023125"/>
    </source>
</evidence>
<dbReference type="SUPFAM" id="SSF46689">
    <property type="entry name" value="Homeodomain-like"/>
    <property type="match status" value="2"/>
</dbReference>
<dbReference type="Gene3D" id="1.10.10.60">
    <property type="entry name" value="Homeodomain-like"/>
    <property type="match status" value="1"/>
</dbReference>
<keyword evidence="3" id="KW-0804">Transcription</keyword>
<accession>A0ABR6AV81</accession>
<gene>
    <name evidence="5" type="ORF">FHW20_004331</name>
</gene>
<evidence type="ECO:0000313" key="6">
    <source>
        <dbReference type="Proteomes" id="UP000578622"/>
    </source>
</evidence>
<dbReference type="SMART" id="SM00342">
    <property type="entry name" value="HTH_ARAC"/>
    <property type="match status" value="1"/>
</dbReference>
<evidence type="ECO:0000256" key="3">
    <source>
        <dbReference type="ARBA" id="ARBA00023163"/>
    </source>
</evidence>
<evidence type="ECO:0000259" key="4">
    <source>
        <dbReference type="PROSITE" id="PS01124"/>
    </source>
</evidence>